<dbReference type="SUPFAM" id="SSF53850">
    <property type="entry name" value="Periplasmic binding protein-like II"/>
    <property type="match status" value="1"/>
</dbReference>
<dbReference type="PRINTS" id="PR00039">
    <property type="entry name" value="HTHLYSR"/>
</dbReference>
<dbReference type="InterPro" id="IPR005119">
    <property type="entry name" value="LysR_subst-bd"/>
</dbReference>
<dbReference type="Gene3D" id="3.40.190.10">
    <property type="entry name" value="Periplasmic binding protein-like II"/>
    <property type="match status" value="2"/>
</dbReference>
<evidence type="ECO:0000256" key="3">
    <source>
        <dbReference type="ARBA" id="ARBA00023125"/>
    </source>
</evidence>
<organism evidence="6 7">
    <name type="scientific">Sneathiella chinensis</name>
    <dbReference type="NCBI Taxonomy" id="349750"/>
    <lineage>
        <taxon>Bacteria</taxon>
        <taxon>Pseudomonadati</taxon>
        <taxon>Pseudomonadota</taxon>
        <taxon>Alphaproteobacteria</taxon>
        <taxon>Sneathiellales</taxon>
        <taxon>Sneathiellaceae</taxon>
        <taxon>Sneathiella</taxon>
    </lineage>
</organism>
<feature type="domain" description="HTH lysR-type" evidence="5">
    <location>
        <begin position="1"/>
        <end position="61"/>
    </location>
</feature>
<keyword evidence="3" id="KW-0238">DNA-binding</keyword>
<dbReference type="RefSeq" id="WP_169561449.1">
    <property type="nucleotide sequence ID" value="NZ_BSNF01000008.1"/>
</dbReference>
<reference evidence="6" key="1">
    <citation type="journal article" date="2014" name="Int. J. Syst. Evol. Microbiol.">
        <title>Complete genome of a new Firmicutes species belonging to the dominant human colonic microbiota ('Ruminococcus bicirculans') reveals two chromosomes and a selective capacity to utilize plant glucans.</title>
        <authorList>
            <consortium name="NISC Comparative Sequencing Program"/>
            <person name="Wegmann U."/>
            <person name="Louis P."/>
            <person name="Goesmann A."/>
            <person name="Henrissat B."/>
            <person name="Duncan S.H."/>
            <person name="Flint H.J."/>
        </authorList>
    </citation>
    <scope>NUCLEOTIDE SEQUENCE</scope>
    <source>
        <strain evidence="6">NBRC 103408</strain>
    </source>
</reference>
<evidence type="ECO:0000313" key="7">
    <source>
        <dbReference type="Proteomes" id="UP001161409"/>
    </source>
</evidence>
<evidence type="ECO:0000256" key="4">
    <source>
        <dbReference type="ARBA" id="ARBA00023163"/>
    </source>
</evidence>
<keyword evidence="2" id="KW-0805">Transcription regulation</keyword>
<dbReference type="Gene3D" id="1.10.10.10">
    <property type="entry name" value="Winged helix-like DNA-binding domain superfamily/Winged helix DNA-binding domain"/>
    <property type="match status" value="1"/>
</dbReference>
<evidence type="ECO:0000256" key="2">
    <source>
        <dbReference type="ARBA" id="ARBA00023015"/>
    </source>
</evidence>
<dbReference type="InterPro" id="IPR036390">
    <property type="entry name" value="WH_DNA-bd_sf"/>
</dbReference>
<evidence type="ECO:0000259" key="5">
    <source>
        <dbReference type="PROSITE" id="PS50931"/>
    </source>
</evidence>
<evidence type="ECO:0000256" key="1">
    <source>
        <dbReference type="ARBA" id="ARBA00009437"/>
    </source>
</evidence>
<name>A0ABQ5U5I3_9PROT</name>
<protein>
    <submittedName>
        <fullName evidence="6">LysR family transcriptional regulator</fullName>
    </submittedName>
</protein>
<keyword evidence="4" id="KW-0804">Transcription</keyword>
<dbReference type="Pfam" id="PF03466">
    <property type="entry name" value="LysR_substrate"/>
    <property type="match status" value="1"/>
</dbReference>
<evidence type="ECO:0000313" key="6">
    <source>
        <dbReference type="EMBL" id="GLQ07372.1"/>
    </source>
</evidence>
<dbReference type="Proteomes" id="UP001161409">
    <property type="component" value="Unassembled WGS sequence"/>
</dbReference>
<dbReference type="PROSITE" id="PS50931">
    <property type="entry name" value="HTH_LYSR"/>
    <property type="match status" value="1"/>
</dbReference>
<comment type="caution">
    <text evidence="6">The sequence shown here is derived from an EMBL/GenBank/DDBJ whole genome shotgun (WGS) entry which is preliminary data.</text>
</comment>
<dbReference type="Pfam" id="PF00126">
    <property type="entry name" value="HTH_1"/>
    <property type="match status" value="1"/>
</dbReference>
<dbReference type="InterPro" id="IPR000847">
    <property type="entry name" value="LysR_HTH_N"/>
</dbReference>
<keyword evidence="7" id="KW-1185">Reference proteome</keyword>
<proteinExistence type="inferred from homology"/>
<dbReference type="InterPro" id="IPR036388">
    <property type="entry name" value="WH-like_DNA-bd_sf"/>
</dbReference>
<dbReference type="PANTHER" id="PTHR30346:SF0">
    <property type="entry name" value="HCA OPERON TRANSCRIPTIONAL ACTIVATOR HCAR"/>
    <property type="match status" value="1"/>
</dbReference>
<sequence length="308" mass="33849">MNVSLRVMRYFAAAAHHKSLTQAAQALNISQSAVSLAVDSLEQETGLTLLNRTRSKGITLTTKGREILIRVQAILDQVEKLETDIHGIRQNISGELHVGCFNAISPIVLVPILKRLQTAHAAIHTNVVEGNVRHIFDSIHRGEVDVGISYDEADISAGLKTRTLAVVPPHLVLPEGHPLAAKARISLADLVDQPMILLDLPSSRQYYTSLFESAGFEPNFVYKSGNYEMIRSMVGAGLGLALLQSKPPTDLTHSGTRVVCRPLAETLRKSRLVVAYMESSINRRTVRAFVDACEDYFTTRQSMDLIVS</sequence>
<accession>A0ABQ5U5I3</accession>
<gene>
    <name evidence="6" type="ORF">GCM10007924_25930</name>
</gene>
<dbReference type="PANTHER" id="PTHR30346">
    <property type="entry name" value="TRANSCRIPTIONAL DUAL REGULATOR HCAR-RELATED"/>
    <property type="match status" value="1"/>
</dbReference>
<reference evidence="6" key="2">
    <citation type="submission" date="2023-01" db="EMBL/GenBank/DDBJ databases">
        <title>Draft genome sequence of Sneathiella chinensis strain NBRC 103408.</title>
        <authorList>
            <person name="Sun Q."/>
            <person name="Mori K."/>
        </authorList>
    </citation>
    <scope>NUCLEOTIDE SEQUENCE</scope>
    <source>
        <strain evidence="6">NBRC 103408</strain>
    </source>
</reference>
<comment type="similarity">
    <text evidence="1">Belongs to the LysR transcriptional regulatory family.</text>
</comment>
<dbReference type="SUPFAM" id="SSF46785">
    <property type="entry name" value="Winged helix' DNA-binding domain"/>
    <property type="match status" value="1"/>
</dbReference>
<dbReference type="EMBL" id="BSNF01000008">
    <property type="protein sequence ID" value="GLQ07372.1"/>
    <property type="molecule type" value="Genomic_DNA"/>
</dbReference>